<evidence type="ECO:0000313" key="3">
    <source>
        <dbReference type="Proteomes" id="UP001500449"/>
    </source>
</evidence>
<feature type="transmembrane region" description="Helical" evidence="1">
    <location>
        <begin position="15"/>
        <end position="35"/>
    </location>
</feature>
<protein>
    <recommendedName>
        <fullName evidence="4">SH3 domain-containing protein</fullName>
    </recommendedName>
</protein>
<accession>A0ABN2NNF8</accession>
<name>A0ABN2NNF8_9PSEU</name>
<dbReference type="RefSeq" id="WP_344426834.1">
    <property type="nucleotide sequence ID" value="NZ_BAAAQK010000028.1"/>
</dbReference>
<proteinExistence type="predicted"/>
<dbReference type="EMBL" id="BAAAQK010000028">
    <property type="protein sequence ID" value="GAA1876989.1"/>
    <property type="molecule type" value="Genomic_DNA"/>
</dbReference>
<keyword evidence="1" id="KW-0472">Membrane</keyword>
<dbReference type="Proteomes" id="UP001500449">
    <property type="component" value="Unassembled WGS sequence"/>
</dbReference>
<gene>
    <name evidence="2" type="ORF">GCM10009836_68000</name>
</gene>
<comment type="caution">
    <text evidence="2">The sequence shown here is derived from an EMBL/GenBank/DDBJ whole genome shotgun (WGS) entry which is preliminary data.</text>
</comment>
<keyword evidence="1" id="KW-0812">Transmembrane</keyword>
<keyword evidence="3" id="KW-1185">Reference proteome</keyword>
<evidence type="ECO:0008006" key="4">
    <source>
        <dbReference type="Google" id="ProtNLM"/>
    </source>
</evidence>
<sequence>MAPKFKVPKLEANSFKGWTFVLVAGVVLAVVALFAQGSLSGVTNSTGCVMAVQGTAPLDVYRNPGTELGPVETLRPGQKVDAQRGAIQNGFRQLVGDQRWAINERLAATSGSTC</sequence>
<evidence type="ECO:0000256" key="1">
    <source>
        <dbReference type="SAM" id="Phobius"/>
    </source>
</evidence>
<evidence type="ECO:0000313" key="2">
    <source>
        <dbReference type="EMBL" id="GAA1876989.1"/>
    </source>
</evidence>
<organism evidence="2 3">
    <name type="scientific">Pseudonocardia ailaonensis</name>
    <dbReference type="NCBI Taxonomy" id="367279"/>
    <lineage>
        <taxon>Bacteria</taxon>
        <taxon>Bacillati</taxon>
        <taxon>Actinomycetota</taxon>
        <taxon>Actinomycetes</taxon>
        <taxon>Pseudonocardiales</taxon>
        <taxon>Pseudonocardiaceae</taxon>
        <taxon>Pseudonocardia</taxon>
    </lineage>
</organism>
<keyword evidence="1" id="KW-1133">Transmembrane helix</keyword>
<reference evidence="2 3" key="1">
    <citation type="journal article" date="2019" name="Int. J. Syst. Evol. Microbiol.">
        <title>The Global Catalogue of Microorganisms (GCM) 10K type strain sequencing project: providing services to taxonomists for standard genome sequencing and annotation.</title>
        <authorList>
            <consortium name="The Broad Institute Genomics Platform"/>
            <consortium name="The Broad Institute Genome Sequencing Center for Infectious Disease"/>
            <person name="Wu L."/>
            <person name="Ma J."/>
        </authorList>
    </citation>
    <scope>NUCLEOTIDE SEQUENCE [LARGE SCALE GENOMIC DNA]</scope>
    <source>
        <strain evidence="2 3">JCM 16009</strain>
    </source>
</reference>